<evidence type="ECO:0000313" key="3">
    <source>
        <dbReference type="Proteomes" id="UP000187609"/>
    </source>
</evidence>
<evidence type="ECO:0000256" key="1">
    <source>
        <dbReference type="SAM" id="MobiDB-lite"/>
    </source>
</evidence>
<protein>
    <submittedName>
        <fullName evidence="2">Uncharacterized protein</fullName>
    </submittedName>
</protein>
<name>A0A1J6I4P7_NICAT</name>
<comment type="caution">
    <text evidence="2">The sequence shown here is derived from an EMBL/GenBank/DDBJ whole genome shotgun (WGS) entry which is preliminary data.</text>
</comment>
<dbReference type="EMBL" id="MJEQ01037190">
    <property type="protein sequence ID" value="OIS99481.1"/>
    <property type="molecule type" value="Genomic_DNA"/>
</dbReference>
<feature type="region of interest" description="Disordered" evidence="1">
    <location>
        <begin position="84"/>
        <end position="125"/>
    </location>
</feature>
<sequence length="183" mass="19444">MQIPPQAKNLVEEPVPLMVTTTSLPPSHLLDGNGIAGRSLSTDPLNRVSANHYSNPEPSLLSQGSHCMPQSCNVEPWASTVAGNLGTSTRSTQPTNNDTKPAECTVGPDQPLLAPLPPSDTRGGDCKPLILPMDTKWTKTPLSRETQMAGSEKVHEHLQASNTELEVLIAKLGVLKKGNAPTT</sequence>
<feature type="compositionally biased region" description="Polar residues" evidence="1">
    <location>
        <begin position="84"/>
        <end position="99"/>
    </location>
</feature>
<dbReference type="AlphaFoldDB" id="A0A1J6I4P7"/>
<gene>
    <name evidence="2" type="ORF">A4A49_34416</name>
</gene>
<dbReference type="Proteomes" id="UP000187609">
    <property type="component" value="Unassembled WGS sequence"/>
</dbReference>
<dbReference type="Gramene" id="OIS99481">
    <property type="protein sequence ID" value="OIS99481"/>
    <property type="gene ID" value="A4A49_34416"/>
</dbReference>
<organism evidence="2 3">
    <name type="scientific">Nicotiana attenuata</name>
    <name type="common">Coyote tobacco</name>
    <dbReference type="NCBI Taxonomy" id="49451"/>
    <lineage>
        <taxon>Eukaryota</taxon>
        <taxon>Viridiplantae</taxon>
        <taxon>Streptophyta</taxon>
        <taxon>Embryophyta</taxon>
        <taxon>Tracheophyta</taxon>
        <taxon>Spermatophyta</taxon>
        <taxon>Magnoliopsida</taxon>
        <taxon>eudicotyledons</taxon>
        <taxon>Gunneridae</taxon>
        <taxon>Pentapetalae</taxon>
        <taxon>asterids</taxon>
        <taxon>lamiids</taxon>
        <taxon>Solanales</taxon>
        <taxon>Solanaceae</taxon>
        <taxon>Nicotianoideae</taxon>
        <taxon>Nicotianeae</taxon>
        <taxon>Nicotiana</taxon>
    </lineage>
</organism>
<reference evidence="2" key="1">
    <citation type="submission" date="2016-11" db="EMBL/GenBank/DDBJ databases">
        <title>The genome of Nicotiana attenuata.</title>
        <authorList>
            <person name="Xu S."/>
            <person name="Brockmoeller T."/>
            <person name="Gaquerel E."/>
            <person name="Navarro A."/>
            <person name="Kuhl H."/>
            <person name="Gase K."/>
            <person name="Ling Z."/>
            <person name="Zhou W."/>
            <person name="Kreitzer C."/>
            <person name="Stanke M."/>
            <person name="Tang H."/>
            <person name="Lyons E."/>
            <person name="Pandey P."/>
            <person name="Pandey S.P."/>
            <person name="Timmermann B."/>
            <person name="Baldwin I.T."/>
        </authorList>
    </citation>
    <scope>NUCLEOTIDE SEQUENCE [LARGE SCALE GENOMIC DNA]</scope>
    <source>
        <strain evidence="2">UT</strain>
    </source>
</reference>
<proteinExistence type="predicted"/>
<accession>A0A1J6I4P7</accession>
<keyword evidence="3" id="KW-1185">Reference proteome</keyword>
<evidence type="ECO:0000313" key="2">
    <source>
        <dbReference type="EMBL" id="OIS99481.1"/>
    </source>
</evidence>